<keyword evidence="1" id="KW-0732">Signal</keyword>
<organism evidence="2 3">
    <name type="scientific">Ilyodon furcidens</name>
    <name type="common">goldbreast splitfin</name>
    <dbReference type="NCBI Taxonomy" id="33524"/>
    <lineage>
        <taxon>Eukaryota</taxon>
        <taxon>Metazoa</taxon>
        <taxon>Chordata</taxon>
        <taxon>Craniata</taxon>
        <taxon>Vertebrata</taxon>
        <taxon>Euteleostomi</taxon>
        <taxon>Actinopterygii</taxon>
        <taxon>Neopterygii</taxon>
        <taxon>Teleostei</taxon>
        <taxon>Neoteleostei</taxon>
        <taxon>Acanthomorphata</taxon>
        <taxon>Ovalentaria</taxon>
        <taxon>Atherinomorphae</taxon>
        <taxon>Cyprinodontiformes</taxon>
        <taxon>Goodeidae</taxon>
        <taxon>Ilyodon</taxon>
    </lineage>
</organism>
<evidence type="ECO:0000313" key="2">
    <source>
        <dbReference type="EMBL" id="MEQ2229871.1"/>
    </source>
</evidence>
<feature type="chain" id="PRO_5046277497" evidence="1">
    <location>
        <begin position="18"/>
        <end position="122"/>
    </location>
</feature>
<dbReference type="Proteomes" id="UP001482620">
    <property type="component" value="Unassembled WGS sequence"/>
</dbReference>
<feature type="non-terminal residue" evidence="2">
    <location>
        <position position="1"/>
    </location>
</feature>
<comment type="caution">
    <text evidence="2">The sequence shown here is derived from an EMBL/GenBank/DDBJ whole genome shotgun (WGS) entry which is preliminary data.</text>
</comment>
<evidence type="ECO:0000256" key="1">
    <source>
        <dbReference type="SAM" id="SignalP"/>
    </source>
</evidence>
<evidence type="ECO:0000313" key="3">
    <source>
        <dbReference type="Proteomes" id="UP001482620"/>
    </source>
</evidence>
<proteinExistence type="predicted"/>
<reference evidence="2 3" key="1">
    <citation type="submission" date="2021-06" db="EMBL/GenBank/DDBJ databases">
        <authorList>
            <person name="Palmer J.M."/>
        </authorList>
    </citation>
    <scope>NUCLEOTIDE SEQUENCE [LARGE SCALE GENOMIC DNA]</scope>
    <source>
        <strain evidence="3">if_2019</strain>
        <tissue evidence="2">Muscle</tissue>
    </source>
</reference>
<feature type="signal peptide" evidence="1">
    <location>
        <begin position="1"/>
        <end position="17"/>
    </location>
</feature>
<protein>
    <submittedName>
        <fullName evidence="2">Uncharacterized protein</fullName>
    </submittedName>
</protein>
<keyword evidence="3" id="KW-1185">Reference proteome</keyword>
<gene>
    <name evidence="2" type="ORF">ILYODFUR_023405</name>
</gene>
<name>A0ABV0TBT7_9TELE</name>
<accession>A0ABV0TBT7</accession>
<sequence>VEIGIQWGLGLFHPLAALVGGSFGPGRPLFCTWSPIGRSGSGSAGNNLGCCWGGLPFSTMEGRGPLPGSGGWLPLWGIGTWTWEYRVCMGSVSECTTSIDVCLYIGCVAVSVFMCMHEGGNV</sequence>
<dbReference type="EMBL" id="JAHRIQ010025847">
    <property type="protein sequence ID" value="MEQ2229871.1"/>
    <property type="molecule type" value="Genomic_DNA"/>
</dbReference>